<proteinExistence type="predicted"/>
<evidence type="ECO:0000256" key="1">
    <source>
        <dbReference type="SAM" id="Phobius"/>
    </source>
</evidence>
<protein>
    <submittedName>
        <fullName evidence="2">Membrane protein</fullName>
    </submittedName>
</protein>
<feature type="transmembrane region" description="Helical" evidence="1">
    <location>
        <begin position="131"/>
        <end position="151"/>
    </location>
</feature>
<sequence length="227" mass="23177">MLVSQTVRLLTLPRAKALGAAAFLIGVVPALLGGVMISTGGEQPHRLPETLGLTGVVALGCLGGCSAGAMDSGGEAVTALLAVPRRGILAGARIASLLLTTVPPALVIAVIDRSVRSWTERGVDGSSSWWAVLAGYLCSVVAFTLVGMALSVVLSNAVLAAAILSLVPVLLLPWVDRWCPLLVRLLPYSACGAALTGPGWATAILELVGWAIVAAAVYTTHLLLRNG</sequence>
<accession>U2QYU0</accession>
<evidence type="ECO:0000313" key="3">
    <source>
        <dbReference type="Proteomes" id="UP000017052"/>
    </source>
</evidence>
<dbReference type="EMBL" id="ACVN02000045">
    <property type="protein sequence ID" value="ERK61701.1"/>
    <property type="molecule type" value="Genomic_DNA"/>
</dbReference>
<reference evidence="2" key="1">
    <citation type="submission" date="2013-08" db="EMBL/GenBank/DDBJ databases">
        <authorList>
            <person name="Durkin A.S."/>
            <person name="Haft D.R."/>
            <person name="McCorrison J."/>
            <person name="Torralba M."/>
            <person name="Gillis M."/>
            <person name="Haft D.H."/>
            <person name="Methe B."/>
            <person name="Sutton G."/>
            <person name="Nelson K.E."/>
        </authorList>
    </citation>
    <scope>NUCLEOTIDE SEQUENCE [LARGE SCALE GENOMIC DNA]</scope>
    <source>
        <strain evidence="2">F0233</strain>
    </source>
</reference>
<name>U2QYU0_9ACTN</name>
<comment type="caution">
    <text evidence="2">The sequence shown here is derived from an EMBL/GenBank/DDBJ whole genome shotgun (WGS) entry which is preliminary data.</text>
</comment>
<keyword evidence="1" id="KW-0812">Transmembrane</keyword>
<feature type="transmembrane region" description="Helical" evidence="1">
    <location>
        <begin position="51"/>
        <end position="70"/>
    </location>
</feature>
<feature type="transmembrane region" description="Helical" evidence="1">
    <location>
        <begin position="90"/>
        <end position="111"/>
    </location>
</feature>
<feature type="transmembrane region" description="Helical" evidence="1">
    <location>
        <begin position="157"/>
        <end position="175"/>
    </location>
</feature>
<feature type="transmembrane region" description="Helical" evidence="1">
    <location>
        <begin position="207"/>
        <end position="224"/>
    </location>
</feature>
<keyword evidence="1" id="KW-1133">Transmembrane helix</keyword>
<organism evidence="2 3">
    <name type="scientific">Propionibacterium acidifaciens F0233</name>
    <dbReference type="NCBI Taxonomy" id="553198"/>
    <lineage>
        <taxon>Bacteria</taxon>
        <taxon>Bacillati</taxon>
        <taxon>Actinomycetota</taxon>
        <taxon>Actinomycetes</taxon>
        <taxon>Propionibacteriales</taxon>
        <taxon>Propionibacteriaceae</taxon>
        <taxon>Propionibacterium</taxon>
    </lineage>
</organism>
<keyword evidence="1" id="KW-0472">Membrane</keyword>
<feature type="transmembrane region" description="Helical" evidence="1">
    <location>
        <begin position="20"/>
        <end position="39"/>
    </location>
</feature>
<evidence type="ECO:0000313" key="2">
    <source>
        <dbReference type="EMBL" id="ERK61701.1"/>
    </source>
</evidence>
<gene>
    <name evidence="2" type="ORF">HMPREF0682_2036</name>
</gene>
<keyword evidence="3" id="KW-1185">Reference proteome</keyword>
<dbReference type="GeneID" id="95360147"/>
<dbReference type="AlphaFoldDB" id="U2QYU0"/>
<dbReference type="RefSeq" id="WP_021796468.1">
    <property type="nucleotide sequence ID" value="NZ_ACVN02000045.1"/>
</dbReference>
<dbReference type="Proteomes" id="UP000017052">
    <property type="component" value="Unassembled WGS sequence"/>
</dbReference>